<evidence type="ECO:0000259" key="2">
    <source>
        <dbReference type="PROSITE" id="PS50056"/>
    </source>
</evidence>
<evidence type="ECO:0008006" key="6">
    <source>
        <dbReference type="Google" id="ProtNLM"/>
    </source>
</evidence>
<evidence type="ECO:0000313" key="4">
    <source>
        <dbReference type="EnsemblMetazoa" id="CapteP136827"/>
    </source>
</evidence>
<feature type="domain" description="Tyrosine specific protein phosphatases" evidence="2">
    <location>
        <begin position="165"/>
        <end position="236"/>
    </location>
</feature>
<sequence>CRHDGMKSNARRNRDFKPLKFDVSRNYPSGRHQQYPVESDYINASYVNSMSKKNAYIAAQGPNRKSVSDFWDMIWQENCYCIVMATSLFEHARQQCEKYWHNEHGRYGNTEVWLEHSDLLCDFNVRTFRLRRVSEIACNEDDRIIKQFQYACWSEHDVPNASALLEFRRRIHVFHRTRTGPIVVHCGNGAGRTGAFIALDAVLEQASVEKNIDIFSYVMYLRSCRQTMVRTPLQYEFIYDCVSMHMQCGSTVIGAKELHHVIPLLSAKTPKTGLSGFETEYRTLEYIVPKLTVGECAGGHRLENRRKSRDVMVQPPERSRPYLITHDSNDSTDYINAVYADGYRNSNAYVVTQWPMRKTVNDIWRLIYDYNIPTLVVLNDCPNSTNYPSFWPVEHAKEVTYGPLTVEFVDQDKSDKHVSSKLFRIKKTLVSLQAMANGGEESSRLVRMFQIHSWPNSQQVPNDSTAIIDLLSKVEDWQVNQCHGRIPTCVLSRDGISRCGIYLTASIAWEKLKAEGEIDVFNAVKVVKTNRPALIPNLAEYIYCYTFMLVLLEILTATRPNLIPINQMLDDTWEKRDKAAVDPPSGKGDCPTPTPSHLIQKQNDVVLEEEVPQGASAQPMELILCVPEIHASREQLIPEMDSDGHDNPAVDNDDILYCSHL</sequence>
<dbReference type="SUPFAM" id="SSF52799">
    <property type="entry name" value="(Phosphotyrosine protein) phosphatases II"/>
    <property type="match status" value="2"/>
</dbReference>
<name>R7TDB8_CAPTE</name>
<dbReference type="SMART" id="SM00404">
    <property type="entry name" value="PTPc_motif"/>
    <property type="match status" value="2"/>
</dbReference>
<dbReference type="InterPro" id="IPR016130">
    <property type="entry name" value="Tyr_Pase_AS"/>
</dbReference>
<dbReference type="EnsemblMetazoa" id="CapteT136827">
    <property type="protein sequence ID" value="CapteP136827"/>
    <property type="gene ID" value="CapteG136827"/>
</dbReference>
<dbReference type="Gene3D" id="3.90.190.10">
    <property type="entry name" value="Protein tyrosine phosphatase superfamily"/>
    <property type="match status" value="2"/>
</dbReference>
<dbReference type="EMBL" id="AMQN01014821">
    <property type="status" value="NOT_ANNOTATED_CDS"/>
    <property type="molecule type" value="Genomic_DNA"/>
</dbReference>
<dbReference type="InterPro" id="IPR050348">
    <property type="entry name" value="Protein-Tyr_Phosphatase"/>
</dbReference>
<dbReference type="OMA" id="FMAQLNI"/>
<dbReference type="InterPro" id="IPR000242">
    <property type="entry name" value="PTP_cat"/>
</dbReference>
<gene>
    <name evidence="3" type="ORF">CAPTEDRAFT_136827</name>
</gene>
<proteinExistence type="predicted"/>
<dbReference type="PRINTS" id="PR00700">
    <property type="entry name" value="PRTYPHPHTASE"/>
</dbReference>
<dbReference type="HOGENOM" id="CLU_001645_8_0_1"/>
<dbReference type="OrthoDB" id="6144703at2759"/>
<dbReference type="PANTHER" id="PTHR19134:SF561">
    <property type="entry name" value="PROTEIN TYROSINE PHOSPHATASE 36E, ISOFORM A"/>
    <property type="match status" value="1"/>
</dbReference>
<organism evidence="3">
    <name type="scientific">Capitella teleta</name>
    <name type="common">Polychaete worm</name>
    <dbReference type="NCBI Taxonomy" id="283909"/>
    <lineage>
        <taxon>Eukaryota</taxon>
        <taxon>Metazoa</taxon>
        <taxon>Spiralia</taxon>
        <taxon>Lophotrochozoa</taxon>
        <taxon>Annelida</taxon>
        <taxon>Polychaeta</taxon>
        <taxon>Sedentaria</taxon>
        <taxon>Scolecida</taxon>
        <taxon>Capitellidae</taxon>
        <taxon>Capitella</taxon>
    </lineage>
</organism>
<dbReference type="InterPro" id="IPR000387">
    <property type="entry name" value="Tyr_Pase_dom"/>
</dbReference>
<dbReference type="Proteomes" id="UP000014760">
    <property type="component" value="Unassembled WGS sequence"/>
</dbReference>
<reference evidence="3 5" key="2">
    <citation type="journal article" date="2013" name="Nature">
        <title>Insights into bilaterian evolution from three spiralian genomes.</title>
        <authorList>
            <person name="Simakov O."/>
            <person name="Marletaz F."/>
            <person name="Cho S.J."/>
            <person name="Edsinger-Gonzales E."/>
            <person name="Havlak P."/>
            <person name="Hellsten U."/>
            <person name="Kuo D.H."/>
            <person name="Larsson T."/>
            <person name="Lv J."/>
            <person name="Arendt D."/>
            <person name="Savage R."/>
            <person name="Osoegawa K."/>
            <person name="de Jong P."/>
            <person name="Grimwood J."/>
            <person name="Chapman J.A."/>
            <person name="Shapiro H."/>
            <person name="Aerts A."/>
            <person name="Otillar R.P."/>
            <person name="Terry A.Y."/>
            <person name="Boore J.L."/>
            <person name="Grigoriev I.V."/>
            <person name="Lindberg D.R."/>
            <person name="Seaver E.C."/>
            <person name="Weisblat D.A."/>
            <person name="Putnam N.H."/>
            <person name="Rokhsar D.S."/>
        </authorList>
    </citation>
    <scope>NUCLEOTIDE SEQUENCE</scope>
    <source>
        <strain evidence="3 5">I ESC-2004</strain>
    </source>
</reference>
<evidence type="ECO:0000259" key="1">
    <source>
        <dbReference type="PROSITE" id="PS50055"/>
    </source>
</evidence>
<dbReference type="STRING" id="283909.R7TDB8"/>
<dbReference type="PANTHER" id="PTHR19134">
    <property type="entry name" value="RECEPTOR-TYPE TYROSINE-PROTEIN PHOSPHATASE"/>
    <property type="match status" value="1"/>
</dbReference>
<dbReference type="CDD" id="cd00047">
    <property type="entry name" value="PTPc"/>
    <property type="match status" value="1"/>
</dbReference>
<reference evidence="5" key="1">
    <citation type="submission" date="2012-12" db="EMBL/GenBank/DDBJ databases">
        <authorList>
            <person name="Hellsten U."/>
            <person name="Grimwood J."/>
            <person name="Chapman J.A."/>
            <person name="Shapiro H."/>
            <person name="Aerts A."/>
            <person name="Otillar R.P."/>
            <person name="Terry A.Y."/>
            <person name="Boore J.L."/>
            <person name="Simakov O."/>
            <person name="Marletaz F."/>
            <person name="Cho S.-J."/>
            <person name="Edsinger-Gonzales E."/>
            <person name="Havlak P."/>
            <person name="Kuo D.-H."/>
            <person name="Larsson T."/>
            <person name="Lv J."/>
            <person name="Arendt D."/>
            <person name="Savage R."/>
            <person name="Osoegawa K."/>
            <person name="de Jong P."/>
            <person name="Lindberg D.R."/>
            <person name="Seaver E.C."/>
            <person name="Weisblat D.A."/>
            <person name="Putnam N.H."/>
            <person name="Grigoriev I.V."/>
            <person name="Rokhsar D.S."/>
        </authorList>
    </citation>
    <scope>NUCLEOTIDE SEQUENCE</scope>
    <source>
        <strain evidence="5">I ESC-2004</strain>
    </source>
</reference>
<dbReference type="EMBL" id="AMQN01014820">
    <property type="status" value="NOT_ANNOTATED_CDS"/>
    <property type="molecule type" value="Genomic_DNA"/>
</dbReference>
<dbReference type="PROSITE" id="PS00383">
    <property type="entry name" value="TYR_PHOSPHATASE_1"/>
    <property type="match status" value="1"/>
</dbReference>
<reference evidence="4" key="3">
    <citation type="submission" date="2015-06" db="UniProtKB">
        <authorList>
            <consortium name="EnsemblMetazoa"/>
        </authorList>
    </citation>
    <scope>IDENTIFICATION</scope>
</reference>
<dbReference type="AlphaFoldDB" id="R7TDB8"/>
<dbReference type="InterPro" id="IPR029021">
    <property type="entry name" value="Prot-tyrosine_phosphatase-like"/>
</dbReference>
<dbReference type="EMBL" id="AMQN01014822">
    <property type="status" value="NOT_ANNOTATED_CDS"/>
    <property type="molecule type" value="Genomic_DNA"/>
</dbReference>
<dbReference type="Pfam" id="PF00102">
    <property type="entry name" value="Y_phosphatase"/>
    <property type="match status" value="2"/>
</dbReference>
<dbReference type="FunCoup" id="R7TDB8">
    <property type="interactions" value="86"/>
</dbReference>
<dbReference type="PROSITE" id="PS50055">
    <property type="entry name" value="TYR_PHOSPHATASE_PTP"/>
    <property type="match status" value="2"/>
</dbReference>
<evidence type="ECO:0000313" key="3">
    <source>
        <dbReference type="EMBL" id="ELT89482.1"/>
    </source>
</evidence>
<dbReference type="GO" id="GO:0004725">
    <property type="term" value="F:protein tyrosine phosphatase activity"/>
    <property type="evidence" value="ECO:0007669"/>
    <property type="project" value="InterPro"/>
</dbReference>
<feature type="domain" description="Tyrosine-protein phosphatase" evidence="1">
    <location>
        <begin position="1"/>
        <end position="245"/>
    </location>
</feature>
<dbReference type="SMART" id="SM00194">
    <property type="entry name" value="PTPc"/>
    <property type="match status" value="2"/>
</dbReference>
<keyword evidence="5" id="KW-1185">Reference proteome</keyword>
<dbReference type="InterPro" id="IPR003595">
    <property type="entry name" value="Tyr_Pase_cat"/>
</dbReference>
<dbReference type="PROSITE" id="PS50056">
    <property type="entry name" value="TYR_PHOSPHATASE_2"/>
    <property type="match status" value="2"/>
</dbReference>
<feature type="non-terminal residue" evidence="3">
    <location>
        <position position="1"/>
    </location>
</feature>
<dbReference type="EMBL" id="KB311325">
    <property type="protein sequence ID" value="ELT89482.1"/>
    <property type="molecule type" value="Genomic_DNA"/>
</dbReference>
<evidence type="ECO:0000313" key="5">
    <source>
        <dbReference type="Proteomes" id="UP000014760"/>
    </source>
</evidence>
<feature type="domain" description="Tyrosine-protein phosphatase" evidence="1">
    <location>
        <begin position="277"/>
        <end position="551"/>
    </location>
</feature>
<feature type="domain" description="Tyrosine specific protein phosphatases" evidence="2">
    <location>
        <begin position="468"/>
        <end position="542"/>
    </location>
</feature>
<accession>R7TDB8</accession>
<protein>
    <recommendedName>
        <fullName evidence="6">Protein-tyrosine-phosphatase</fullName>
    </recommendedName>
</protein>